<dbReference type="RefSeq" id="WP_338447305.1">
    <property type="nucleotide sequence ID" value="NZ_CP144918.1"/>
</dbReference>
<evidence type="ECO:0000313" key="4">
    <source>
        <dbReference type="EMBL" id="WWA48422.1"/>
    </source>
</evidence>
<reference evidence="4 5" key="1">
    <citation type="submission" date="2024-02" db="EMBL/GenBank/DDBJ databases">
        <title>The whole genome sequence of five bacterial samples isolated from Abu Dhabi Sabkha-shore region.</title>
        <authorList>
            <person name="Sudalaimuthuasari N."/>
            <person name="Sarfraz B."/>
            <person name="Tuyisabe J.D."/>
            <person name="Mugisha Ntwali L.D.M."/>
            <person name="Ali A.I.A.A."/>
            <person name="Almansoori S.Z.A."/>
            <person name="Alajami H.S.A."/>
            <person name="Almeqbaali A.A.S."/>
            <person name="Kundu B."/>
            <person name="Saeed E.E."/>
            <person name="Sukumarinath V."/>
            <person name="Mishra A.K."/>
            <person name="Hazzouri K.M."/>
            <person name="Almaskari R."/>
            <person name="Sharma A.K."/>
            <person name="Amiri K.M.A."/>
        </authorList>
    </citation>
    <scope>NUCLEOTIDE SEQUENCE [LARGE SCALE GENOMIC DNA]</scope>
    <source>
        <strain evidence="5">kcgeb_sd</strain>
    </source>
</reference>
<feature type="compositionally biased region" description="Basic and acidic residues" evidence="2">
    <location>
        <begin position="160"/>
        <end position="173"/>
    </location>
</feature>
<keyword evidence="1" id="KW-0175">Coiled coil</keyword>
<evidence type="ECO:0000256" key="1">
    <source>
        <dbReference type="SAM" id="Coils"/>
    </source>
</evidence>
<gene>
    <name evidence="4" type="ORF">V5F89_05865</name>
</gene>
<feature type="signal peptide" evidence="3">
    <location>
        <begin position="1"/>
        <end position="24"/>
    </location>
</feature>
<evidence type="ECO:0000313" key="5">
    <source>
        <dbReference type="Proteomes" id="UP001335183"/>
    </source>
</evidence>
<evidence type="ECO:0008006" key="6">
    <source>
        <dbReference type="Google" id="ProtNLM"/>
    </source>
</evidence>
<feature type="chain" id="PRO_5045585258" description="DUF4168 domain-containing protein" evidence="3">
    <location>
        <begin position="25"/>
        <end position="187"/>
    </location>
</feature>
<protein>
    <recommendedName>
        <fullName evidence="6">DUF4168 domain-containing protein</fullName>
    </recommendedName>
</protein>
<accession>A0ABZ2D9G2</accession>
<organism evidence="4 5">
    <name type="scientific">Pelagerythrobacter marensis</name>
    <dbReference type="NCBI Taxonomy" id="543877"/>
    <lineage>
        <taxon>Bacteria</taxon>
        <taxon>Pseudomonadati</taxon>
        <taxon>Pseudomonadota</taxon>
        <taxon>Alphaproteobacteria</taxon>
        <taxon>Sphingomonadales</taxon>
        <taxon>Erythrobacteraceae</taxon>
        <taxon>Pelagerythrobacter</taxon>
    </lineage>
</organism>
<evidence type="ECO:0000256" key="3">
    <source>
        <dbReference type="SAM" id="SignalP"/>
    </source>
</evidence>
<dbReference type="EMBL" id="CP144918">
    <property type="protein sequence ID" value="WWA48422.1"/>
    <property type="molecule type" value="Genomic_DNA"/>
</dbReference>
<keyword evidence="3" id="KW-0732">Signal</keyword>
<dbReference type="Proteomes" id="UP001335183">
    <property type="component" value="Chromosome"/>
</dbReference>
<sequence>MLRKSSLIGILLAFGPSAMQTAAAAQVPQAPAAVADPSAAQDGAAGKEAGDPALERLEAELERQRRIAENARYQVERLRAEIALKDELLELGRQRNRELYETGNEILQRYAEMDFGDVVSAREPFVQKGRVELENSVQDYEDALRAARFTGDTLPPSVEARMREELARARGDDAGPPPQSTQDTQPE</sequence>
<feature type="region of interest" description="Disordered" evidence="2">
    <location>
        <begin position="151"/>
        <end position="187"/>
    </location>
</feature>
<keyword evidence="5" id="KW-1185">Reference proteome</keyword>
<evidence type="ECO:0000256" key="2">
    <source>
        <dbReference type="SAM" id="MobiDB-lite"/>
    </source>
</evidence>
<proteinExistence type="predicted"/>
<name>A0ABZ2D9G2_9SPHN</name>
<feature type="coiled-coil region" evidence="1">
    <location>
        <begin position="54"/>
        <end position="81"/>
    </location>
</feature>